<proteinExistence type="predicted"/>
<keyword evidence="1" id="KW-0732">Signal</keyword>
<comment type="caution">
    <text evidence="3">The sequence shown here is derived from an EMBL/GenBank/DDBJ whole genome shotgun (WGS) entry which is preliminary data.</text>
</comment>
<keyword evidence="4" id="KW-1185">Reference proteome</keyword>
<dbReference type="Proteomes" id="UP001422759">
    <property type="component" value="Unassembled WGS sequence"/>
</dbReference>
<dbReference type="InterPro" id="IPR015168">
    <property type="entry name" value="SsuA/THI5"/>
</dbReference>
<dbReference type="RefSeq" id="WP_344469776.1">
    <property type="nucleotide sequence ID" value="NZ_BAAANT010000089.1"/>
</dbReference>
<protein>
    <submittedName>
        <fullName evidence="3">ABC transporter substrate-binding protein</fullName>
    </submittedName>
</protein>
<name>A0ABN1ZMT0_9ACTN</name>
<feature type="chain" id="PRO_5046767011" evidence="1">
    <location>
        <begin position="28"/>
        <end position="354"/>
    </location>
</feature>
<gene>
    <name evidence="3" type="ORF">GCM10009760_63960</name>
</gene>
<dbReference type="PROSITE" id="PS51318">
    <property type="entry name" value="TAT"/>
    <property type="match status" value="1"/>
</dbReference>
<feature type="signal peptide" evidence="1">
    <location>
        <begin position="1"/>
        <end position="27"/>
    </location>
</feature>
<sequence length="354" mass="37171">MASTSRRNFLALAAIGAAAAACGRATASAGGAGAPETGRIRYQGSVGQVTLPELAEDLGYFGEVKLQWVGNTISGPQDIQSAATGQTDVGGAFNGAVVKLVAAGAPVKAVISYYGVDAASYNGYYVLADSPVRSPRDLLGKKVGMNTLGAHTEALLDIYLQRNGLSARDIAKVEPVVVPPVNTEQSLRQRQIEVAVLGGVLRDKALAAGGIRPLFSDFDLLGTFSAGTYVLTDRFLKANPNTARTFVTGVAQAIEWARTTPREEVVARSVDIVKKRGRNEDTAALKYWKSFGVAETGGRITDAEFQLWIDWLVSHGDIKAGQIKPAALYTNDFNGFSGSDRSGASAAAPSASRS</sequence>
<evidence type="ECO:0000256" key="1">
    <source>
        <dbReference type="SAM" id="SignalP"/>
    </source>
</evidence>
<organism evidence="3 4">
    <name type="scientific">Kitasatospora kazusensis</name>
    <dbReference type="NCBI Taxonomy" id="407974"/>
    <lineage>
        <taxon>Bacteria</taxon>
        <taxon>Bacillati</taxon>
        <taxon>Actinomycetota</taxon>
        <taxon>Actinomycetes</taxon>
        <taxon>Kitasatosporales</taxon>
        <taxon>Streptomycetaceae</taxon>
        <taxon>Kitasatospora</taxon>
    </lineage>
</organism>
<accession>A0ABN1ZMT0</accession>
<evidence type="ECO:0000259" key="2">
    <source>
        <dbReference type="Pfam" id="PF09084"/>
    </source>
</evidence>
<dbReference type="SUPFAM" id="SSF53850">
    <property type="entry name" value="Periplasmic binding protein-like II"/>
    <property type="match status" value="1"/>
</dbReference>
<dbReference type="Pfam" id="PF09084">
    <property type="entry name" value="NMT1"/>
    <property type="match status" value="1"/>
</dbReference>
<dbReference type="Gene3D" id="3.40.190.10">
    <property type="entry name" value="Periplasmic binding protein-like II"/>
    <property type="match status" value="2"/>
</dbReference>
<dbReference type="InterPro" id="IPR006311">
    <property type="entry name" value="TAT_signal"/>
</dbReference>
<feature type="domain" description="SsuA/THI5-like" evidence="2">
    <location>
        <begin position="55"/>
        <end position="263"/>
    </location>
</feature>
<evidence type="ECO:0000313" key="3">
    <source>
        <dbReference type="EMBL" id="GAA1501243.1"/>
    </source>
</evidence>
<dbReference type="EMBL" id="BAAANT010000089">
    <property type="protein sequence ID" value="GAA1501243.1"/>
    <property type="molecule type" value="Genomic_DNA"/>
</dbReference>
<dbReference type="PANTHER" id="PTHR30024">
    <property type="entry name" value="ALIPHATIC SULFONATES-BINDING PROTEIN-RELATED"/>
    <property type="match status" value="1"/>
</dbReference>
<reference evidence="3 4" key="1">
    <citation type="journal article" date="2019" name="Int. J. Syst. Evol. Microbiol.">
        <title>The Global Catalogue of Microorganisms (GCM) 10K type strain sequencing project: providing services to taxonomists for standard genome sequencing and annotation.</title>
        <authorList>
            <consortium name="The Broad Institute Genomics Platform"/>
            <consortium name="The Broad Institute Genome Sequencing Center for Infectious Disease"/>
            <person name="Wu L."/>
            <person name="Ma J."/>
        </authorList>
    </citation>
    <scope>NUCLEOTIDE SEQUENCE [LARGE SCALE GENOMIC DNA]</scope>
    <source>
        <strain evidence="3 4">JCM 14560</strain>
    </source>
</reference>
<dbReference type="PROSITE" id="PS51257">
    <property type="entry name" value="PROKAR_LIPOPROTEIN"/>
    <property type="match status" value="1"/>
</dbReference>
<evidence type="ECO:0000313" key="4">
    <source>
        <dbReference type="Proteomes" id="UP001422759"/>
    </source>
</evidence>